<comment type="subcellular location">
    <subcellularLocation>
        <location evidence="1">Nucleus</location>
        <location evidence="1">Nucleolus</location>
    </subcellularLocation>
</comment>
<dbReference type="SUPFAM" id="SSF50978">
    <property type="entry name" value="WD40 repeat-like"/>
    <property type="match status" value="1"/>
</dbReference>
<dbReference type="InterPro" id="IPR001680">
    <property type="entry name" value="WD40_rpt"/>
</dbReference>
<feature type="compositionally biased region" description="Basic and acidic residues" evidence="8">
    <location>
        <begin position="125"/>
        <end position="145"/>
    </location>
</feature>
<feature type="compositionally biased region" description="Acidic residues" evidence="8">
    <location>
        <begin position="249"/>
        <end position="258"/>
    </location>
</feature>
<evidence type="ECO:0000256" key="2">
    <source>
        <dbReference type="ARBA" id="ARBA00022552"/>
    </source>
</evidence>
<dbReference type="InParanoid" id="A0A6P6XTX2"/>
<dbReference type="GO" id="GO:0032040">
    <property type="term" value="C:small-subunit processome"/>
    <property type="evidence" value="ECO:0007669"/>
    <property type="project" value="TreeGrafter"/>
</dbReference>
<keyword evidence="3" id="KW-0853">WD repeat</keyword>
<feature type="region of interest" description="Disordered" evidence="8">
    <location>
        <begin position="116"/>
        <end position="154"/>
    </location>
</feature>
<organism evidence="9 10">
    <name type="scientific">Dermatophagoides pteronyssinus</name>
    <name type="common">European house dust mite</name>
    <dbReference type="NCBI Taxonomy" id="6956"/>
    <lineage>
        <taxon>Eukaryota</taxon>
        <taxon>Metazoa</taxon>
        <taxon>Ecdysozoa</taxon>
        <taxon>Arthropoda</taxon>
        <taxon>Chelicerata</taxon>
        <taxon>Arachnida</taxon>
        <taxon>Acari</taxon>
        <taxon>Acariformes</taxon>
        <taxon>Sarcoptiformes</taxon>
        <taxon>Astigmata</taxon>
        <taxon>Psoroptidia</taxon>
        <taxon>Analgoidea</taxon>
        <taxon>Pyroglyphidae</taxon>
        <taxon>Dermatophagoidinae</taxon>
        <taxon>Dermatophagoides</taxon>
    </lineage>
</organism>
<dbReference type="InterPro" id="IPR015943">
    <property type="entry name" value="WD40/YVTN_repeat-like_dom_sf"/>
</dbReference>
<keyword evidence="5" id="KW-0539">Nucleus</keyword>
<dbReference type="OMA" id="KIRMWEI"/>
<keyword evidence="9" id="KW-1185">Reference proteome</keyword>
<dbReference type="PANTHER" id="PTHR18359:SF0">
    <property type="entry name" value="U3 SMALL NUCLEOLAR RNA-ASSOCIATED PROTEIN 18 HOMOLOG"/>
    <property type="match status" value="1"/>
</dbReference>
<dbReference type="RefSeq" id="XP_027196765.1">
    <property type="nucleotide sequence ID" value="XM_027340964.1"/>
</dbReference>
<keyword evidence="4" id="KW-0677">Repeat</keyword>
<dbReference type="KEGG" id="dpte:113791219"/>
<feature type="region of interest" description="Disordered" evidence="8">
    <location>
        <begin position="233"/>
        <end position="258"/>
    </location>
</feature>
<accession>A0A6P6XTX2</accession>
<evidence type="ECO:0000313" key="9">
    <source>
        <dbReference type="Proteomes" id="UP000515146"/>
    </source>
</evidence>
<dbReference type="AlphaFoldDB" id="A0A6P6XTX2"/>
<evidence type="ECO:0000256" key="5">
    <source>
        <dbReference type="ARBA" id="ARBA00023242"/>
    </source>
</evidence>
<comment type="similarity">
    <text evidence="6">Belongs to the WD repeat UTP18 family.</text>
</comment>
<reference evidence="10" key="1">
    <citation type="submission" date="2025-08" db="UniProtKB">
        <authorList>
            <consortium name="RefSeq"/>
        </authorList>
    </citation>
    <scope>IDENTIFICATION</scope>
    <source>
        <strain evidence="10">Airmid</strain>
    </source>
</reference>
<dbReference type="Proteomes" id="UP000515146">
    <property type="component" value="Unplaced"/>
</dbReference>
<feature type="coiled-coil region" evidence="7">
    <location>
        <begin position="9"/>
        <end position="60"/>
    </location>
</feature>
<sequence length="619" mass="71066">MFKNRPLLDKDLLKKRKKLKKKLSKLNRQKYRNIDGNDDDEKLKNEKKNIINNEEKLLEDIVFNTNASILNRIDRNVDLISIDLDENPTNNVDNNDDNNLPNNLFIVDKHGDDRNIDFDDDDDDGHDKNVTDIVDDGHKQQREESMPVDDDDDRMAQRFKTELFEKLHGDGGKQNDQSKTKQVWFDDDDEIDVSIALDDCKKLPKSVKSQDKYRQYLERKFTEIYEPPNWAQSKTLENKRKSRQHKDQDTDDSDDDNEIQVEQIAYGNLKRPNQIHQLNKEFLRVKKCPHLNQSSRIRTPLNCLQFHRNSTVAMIGSSIGLIRLFQVDGKLNSIIQSIYFQGYRLTDARFISLNGREEILVGSDGMNTKCHGFCYYYDMLVGKILRIPLTKGGKHRYSLRKFQISPNNQFIAACDDNGNINLLSSTTKELISEMKINGNVNCLSFSPDSNYLIAHGEQTGGQAFIFDIRQSNKQCINRFNDLDTISATSMDLSPTGNLLAIGSNMGVINLYQFNDVIKQTNPKPIKSVMNLTTAITSVRFNHDGQLLLFASNQKNDSIRFLNTNSMTVYKNFPLFVGGNSGRTYGRIFDLDFSPHSGYASFVTGHGTGHLFRINEYSNY</sequence>
<evidence type="ECO:0000256" key="6">
    <source>
        <dbReference type="ARBA" id="ARBA00025767"/>
    </source>
</evidence>
<evidence type="ECO:0000256" key="7">
    <source>
        <dbReference type="SAM" id="Coils"/>
    </source>
</evidence>
<evidence type="ECO:0000256" key="3">
    <source>
        <dbReference type="ARBA" id="ARBA00022574"/>
    </source>
</evidence>
<dbReference type="InterPro" id="IPR036322">
    <property type="entry name" value="WD40_repeat_dom_sf"/>
</dbReference>
<evidence type="ECO:0000313" key="10">
    <source>
        <dbReference type="RefSeq" id="XP_027196765.1"/>
    </source>
</evidence>
<keyword evidence="7" id="KW-0175">Coiled coil</keyword>
<dbReference type="SMART" id="SM00320">
    <property type="entry name" value="WD40"/>
    <property type="match status" value="6"/>
</dbReference>
<dbReference type="InterPro" id="IPR045161">
    <property type="entry name" value="Utp18"/>
</dbReference>
<evidence type="ECO:0000256" key="8">
    <source>
        <dbReference type="SAM" id="MobiDB-lite"/>
    </source>
</evidence>
<protein>
    <submittedName>
        <fullName evidence="10">U3 small nucleolar RNA-associated protein 18 homolog</fullName>
    </submittedName>
</protein>
<dbReference type="Pfam" id="PF00400">
    <property type="entry name" value="WD40"/>
    <property type="match status" value="1"/>
</dbReference>
<dbReference type="OrthoDB" id="1935146at2759"/>
<evidence type="ECO:0000256" key="4">
    <source>
        <dbReference type="ARBA" id="ARBA00022737"/>
    </source>
</evidence>
<name>A0A6P6XTX2_DERPT</name>
<dbReference type="GO" id="GO:0006364">
    <property type="term" value="P:rRNA processing"/>
    <property type="evidence" value="ECO:0007669"/>
    <property type="project" value="UniProtKB-KW"/>
</dbReference>
<dbReference type="PANTHER" id="PTHR18359">
    <property type="entry name" value="WD-REPEAT PROTEIN-RELATED"/>
    <property type="match status" value="1"/>
</dbReference>
<proteinExistence type="inferred from homology"/>
<evidence type="ECO:0000256" key="1">
    <source>
        <dbReference type="ARBA" id="ARBA00004604"/>
    </source>
</evidence>
<dbReference type="GO" id="GO:0034388">
    <property type="term" value="C:Pwp2p-containing subcomplex of 90S preribosome"/>
    <property type="evidence" value="ECO:0007669"/>
    <property type="project" value="TreeGrafter"/>
</dbReference>
<gene>
    <name evidence="10" type="primary">LOC113791219</name>
</gene>
<keyword evidence="2" id="KW-0698">rRNA processing</keyword>
<dbReference type="FunCoup" id="A0A6P6XTX2">
    <property type="interactions" value="1584"/>
</dbReference>
<dbReference type="Gene3D" id="2.130.10.10">
    <property type="entry name" value="YVTN repeat-like/Quinoprotein amine dehydrogenase"/>
    <property type="match status" value="1"/>
</dbReference>